<gene>
    <name evidence="2" type="ORF">HY544_01470</name>
</gene>
<dbReference type="EMBL" id="JACQPB010000022">
    <property type="protein sequence ID" value="MBI4210161.1"/>
    <property type="molecule type" value="Genomic_DNA"/>
</dbReference>
<comment type="caution">
    <text evidence="2">The sequence shown here is derived from an EMBL/GenBank/DDBJ whole genome shotgun (WGS) entry which is preliminary data.</text>
</comment>
<organism evidence="2 3">
    <name type="scientific">Candidatus Iainarchaeum sp</name>
    <dbReference type="NCBI Taxonomy" id="3101447"/>
    <lineage>
        <taxon>Archaea</taxon>
        <taxon>Candidatus Iainarchaeota</taxon>
        <taxon>Candidatus Iainarchaeia</taxon>
        <taxon>Candidatus Iainarchaeales</taxon>
        <taxon>Candidatus Iainarchaeaceae</taxon>
        <taxon>Candidatus Iainarchaeum</taxon>
    </lineage>
</organism>
<reference evidence="2" key="1">
    <citation type="submission" date="2020-07" db="EMBL/GenBank/DDBJ databases">
        <title>Huge and variable diversity of episymbiotic CPR bacteria and DPANN archaea in groundwater ecosystems.</title>
        <authorList>
            <person name="He C.Y."/>
            <person name="Keren R."/>
            <person name="Whittaker M."/>
            <person name="Farag I.F."/>
            <person name="Doudna J."/>
            <person name="Cate J.H.D."/>
            <person name="Banfield J.F."/>
        </authorList>
    </citation>
    <scope>NUCLEOTIDE SEQUENCE</scope>
    <source>
        <strain evidence="2">NC_groundwater_1296_Ag_S-0.2um_52_80</strain>
    </source>
</reference>
<dbReference type="AlphaFoldDB" id="A0A8T3YMR1"/>
<name>A0A8T3YMR1_9ARCH</name>
<feature type="region of interest" description="Disordered" evidence="1">
    <location>
        <begin position="38"/>
        <end position="67"/>
    </location>
</feature>
<feature type="compositionally biased region" description="Basic and acidic residues" evidence="1">
    <location>
        <begin position="58"/>
        <end position="67"/>
    </location>
</feature>
<accession>A0A8T3YMR1</accession>
<evidence type="ECO:0000313" key="2">
    <source>
        <dbReference type="EMBL" id="MBI4210161.1"/>
    </source>
</evidence>
<sequence length="67" mass="8032">MTLEQYRLAKELKARRLDKEPTEEQMARMTPEERATWENWQAQHKQKPAPGFANISIVEKKRPEQRP</sequence>
<dbReference type="Proteomes" id="UP000732298">
    <property type="component" value="Unassembled WGS sequence"/>
</dbReference>
<proteinExistence type="predicted"/>
<evidence type="ECO:0000256" key="1">
    <source>
        <dbReference type="SAM" id="MobiDB-lite"/>
    </source>
</evidence>
<protein>
    <submittedName>
        <fullName evidence="2">Uncharacterized protein</fullName>
    </submittedName>
</protein>
<evidence type="ECO:0000313" key="3">
    <source>
        <dbReference type="Proteomes" id="UP000732298"/>
    </source>
</evidence>